<feature type="compositionally biased region" description="Low complexity" evidence="1">
    <location>
        <begin position="212"/>
        <end position="229"/>
    </location>
</feature>
<protein>
    <submittedName>
        <fullName evidence="3">VWA domain-containing protein</fullName>
    </submittedName>
</protein>
<evidence type="ECO:0000313" key="3">
    <source>
        <dbReference type="EMBL" id="WMW80237.1"/>
    </source>
</evidence>
<feature type="compositionally biased region" description="Basic and acidic residues" evidence="1">
    <location>
        <begin position="230"/>
        <end position="248"/>
    </location>
</feature>
<gene>
    <name evidence="3" type="ORF">RF679_16525</name>
</gene>
<feature type="region of interest" description="Disordered" evidence="1">
    <location>
        <begin position="205"/>
        <end position="250"/>
    </location>
</feature>
<sequence length="619" mass="70512">MEETVGAWWDKIVSKLAYSGFTEARVELHEVAPIAAILYQALGGDAGLQIQSGTARQHGARLGWLQRIAGIGERQEGSWRTERELFLPSFIDYFPSKELNRELYLWLLILLAHDCEPEAPWLLRNQAATLNALQHLPAFQQRYQDLVECLLQLRQQVYQPSEKTQAIELQIAQALRHPGSVKLPLELSVGIYPVICWMTPHPPAKAAPAPRPTALDQQENQAQAQNQQEQKQDLSRKKPQAEHTDMPEPKSPFMLLFRAESLFSWAEYVKVNRDLDEDDNPDAARAAEDLDILSIANDGKSLASRLRFDLDLPAEAEDDLILTEGLRYPEWDFKKQSYREHYAHVELMLARHTEQEMLPVRLHVLSQKLRRQFQCLQPQQTLLKAQAQGDEIDIDACVRFLTEPSQQAHARTTLPQVYTAWRRQQRDLACLLLADLSMSTDAAVDNQQRIIDVIRDSLYLFSEALDASGDKFALYGFSSVRRHHVRMHLLKGFDERYSGAIRARIAEIKPGFYTRMGAAVRHASATLQLQSAERRLLLILTDGKPNDLDHYEGRYGIEDTRIAIQEAREAGLIPFCVTVDDGAQDYLPHLFGANGFTIVKHINELPTILPRLYVQLTSH</sequence>
<proteinExistence type="predicted"/>
<dbReference type="PROSITE" id="PS50234">
    <property type="entry name" value="VWFA"/>
    <property type="match status" value="1"/>
</dbReference>
<accession>A0ABY9RGA2</accession>
<dbReference type="Proteomes" id="UP001181355">
    <property type="component" value="Chromosome"/>
</dbReference>
<feature type="domain" description="VWFA" evidence="2">
    <location>
        <begin position="435"/>
        <end position="612"/>
    </location>
</feature>
<dbReference type="CDD" id="cd01454">
    <property type="entry name" value="vWA_norD_type"/>
    <property type="match status" value="1"/>
</dbReference>
<keyword evidence="4" id="KW-1185">Reference proteome</keyword>
<organism evidence="3 4">
    <name type="scientific">Undibacterium cyanobacteriorum</name>
    <dbReference type="NCBI Taxonomy" id="3073561"/>
    <lineage>
        <taxon>Bacteria</taxon>
        <taxon>Pseudomonadati</taxon>
        <taxon>Pseudomonadota</taxon>
        <taxon>Betaproteobacteria</taxon>
        <taxon>Burkholderiales</taxon>
        <taxon>Oxalobacteraceae</taxon>
        <taxon>Undibacterium</taxon>
    </lineage>
</organism>
<dbReference type="EMBL" id="CP133720">
    <property type="protein sequence ID" value="WMW80237.1"/>
    <property type="molecule type" value="Genomic_DNA"/>
</dbReference>
<dbReference type="PANTHER" id="PTHR41248:SF1">
    <property type="entry name" value="NORD PROTEIN"/>
    <property type="match status" value="1"/>
</dbReference>
<dbReference type="Pfam" id="PF00092">
    <property type="entry name" value="VWA"/>
    <property type="match status" value="1"/>
</dbReference>
<dbReference type="InterPro" id="IPR002035">
    <property type="entry name" value="VWF_A"/>
</dbReference>
<dbReference type="SMART" id="SM00327">
    <property type="entry name" value="VWA"/>
    <property type="match status" value="1"/>
</dbReference>
<evidence type="ECO:0000259" key="2">
    <source>
        <dbReference type="PROSITE" id="PS50234"/>
    </source>
</evidence>
<dbReference type="PANTHER" id="PTHR41248">
    <property type="entry name" value="NORD PROTEIN"/>
    <property type="match status" value="1"/>
</dbReference>
<dbReference type="SUPFAM" id="SSF53300">
    <property type="entry name" value="vWA-like"/>
    <property type="match status" value="1"/>
</dbReference>
<reference evidence="3" key="1">
    <citation type="submission" date="2023-09" db="EMBL/GenBank/DDBJ databases">
        <title>Undibacterium sp. 20NA77.5 isolated from freshwater.</title>
        <authorList>
            <person name="Le V."/>
            <person name="Ko S.-R."/>
            <person name="Ahn C.-Y."/>
            <person name="Oh H.-M."/>
        </authorList>
    </citation>
    <scope>NUCLEOTIDE SEQUENCE</scope>
    <source>
        <strain evidence="3">20NA77.5</strain>
    </source>
</reference>
<dbReference type="Gene3D" id="3.40.50.410">
    <property type="entry name" value="von Willebrand factor, type A domain"/>
    <property type="match status" value="1"/>
</dbReference>
<dbReference type="InterPro" id="IPR051928">
    <property type="entry name" value="NorD/CobT"/>
</dbReference>
<evidence type="ECO:0000256" key="1">
    <source>
        <dbReference type="SAM" id="MobiDB-lite"/>
    </source>
</evidence>
<name>A0ABY9RGA2_9BURK</name>
<dbReference type="RefSeq" id="WP_309481730.1">
    <property type="nucleotide sequence ID" value="NZ_CP133720.1"/>
</dbReference>
<dbReference type="InterPro" id="IPR036465">
    <property type="entry name" value="vWFA_dom_sf"/>
</dbReference>
<evidence type="ECO:0000313" key="4">
    <source>
        <dbReference type="Proteomes" id="UP001181355"/>
    </source>
</evidence>